<dbReference type="PANTHER" id="PTHR41259">
    <property type="entry name" value="DOUBLE-STRAND BREAK REPAIR RAD50 ATPASE, PUTATIVE-RELATED"/>
    <property type="match status" value="1"/>
</dbReference>
<feature type="coiled-coil region" evidence="1">
    <location>
        <begin position="975"/>
        <end position="1002"/>
    </location>
</feature>
<reference evidence="3 4" key="1">
    <citation type="submission" date="2019-02" db="EMBL/GenBank/DDBJ databases">
        <title>Deep-cultivation of Planctomycetes and their phenomic and genomic characterization uncovers novel biology.</title>
        <authorList>
            <person name="Wiegand S."/>
            <person name="Jogler M."/>
            <person name="Boedeker C."/>
            <person name="Pinto D."/>
            <person name="Vollmers J."/>
            <person name="Rivas-Marin E."/>
            <person name="Kohn T."/>
            <person name="Peeters S.H."/>
            <person name="Heuer A."/>
            <person name="Rast P."/>
            <person name="Oberbeckmann S."/>
            <person name="Bunk B."/>
            <person name="Jeske O."/>
            <person name="Meyerdierks A."/>
            <person name="Storesund J.E."/>
            <person name="Kallscheuer N."/>
            <person name="Luecker S."/>
            <person name="Lage O.M."/>
            <person name="Pohl T."/>
            <person name="Merkel B.J."/>
            <person name="Hornburger P."/>
            <person name="Mueller R.-W."/>
            <person name="Bruemmer F."/>
            <person name="Labrenz M."/>
            <person name="Spormann A.M."/>
            <person name="Op den Camp H."/>
            <person name="Overmann J."/>
            <person name="Amann R."/>
            <person name="Jetten M.S.M."/>
            <person name="Mascher T."/>
            <person name="Medema M.H."/>
            <person name="Devos D.P."/>
            <person name="Kaster A.-K."/>
            <person name="Ovreas L."/>
            <person name="Rohde M."/>
            <person name="Galperin M.Y."/>
            <person name="Jogler C."/>
        </authorList>
    </citation>
    <scope>NUCLEOTIDE SEQUENCE [LARGE SCALE GENOMIC DNA]</scope>
    <source>
        <strain evidence="3 4">K23_9</strain>
    </source>
</reference>
<dbReference type="SUPFAM" id="SSF52540">
    <property type="entry name" value="P-loop containing nucleoside triphosphate hydrolases"/>
    <property type="match status" value="1"/>
</dbReference>
<evidence type="ECO:0000313" key="4">
    <source>
        <dbReference type="Proteomes" id="UP000319817"/>
    </source>
</evidence>
<feature type="domain" description="YhaN AAA" evidence="2">
    <location>
        <begin position="1"/>
        <end position="207"/>
    </location>
</feature>
<keyword evidence="1" id="KW-0175">Coiled coil</keyword>
<evidence type="ECO:0000256" key="1">
    <source>
        <dbReference type="SAM" id="Coils"/>
    </source>
</evidence>
<dbReference type="InterPro" id="IPR027417">
    <property type="entry name" value="P-loop_NTPase"/>
</dbReference>
<feature type="coiled-coil region" evidence="1">
    <location>
        <begin position="501"/>
        <end position="528"/>
    </location>
</feature>
<feature type="coiled-coil region" evidence="1">
    <location>
        <begin position="207"/>
        <end position="241"/>
    </location>
</feature>
<keyword evidence="4" id="KW-1185">Reference proteome</keyword>
<dbReference type="PANTHER" id="PTHR41259:SF1">
    <property type="entry name" value="DOUBLE-STRAND BREAK REPAIR RAD50 ATPASE, PUTATIVE-RELATED"/>
    <property type="match status" value="1"/>
</dbReference>
<accession>A0A517NYW0</accession>
<feature type="coiled-coil region" evidence="1">
    <location>
        <begin position="741"/>
        <end position="775"/>
    </location>
</feature>
<sequence>MIIQRLDLKAFGGFTDFSIDLSGGPNRFHIVYGPNESGKSTSLRAINSFLFGFPRSTDDNYLHPNTKLRVGGVLEDEQGQTLECVRKKGTKGTLRAADDKTVVDESVLSELLGGVDRETFEHRFGLSHDELVRGGSQIIQGGGDLGSILFAAGAGVDRLREIQSELGNLCSTLFVPGGTKGAINQTVKVFREQKKELSGTQVSPAEYEQRKDDLQVKVDEIEEIQAELKSVATELASLTRLRDAMPLIPKWKSIQESLRQVGEAPLLDGDFIERRRSTQERLENATRQQHELSERRQKLQNELAELPDDSAVIVYQSQIESLFQKLGAREEASEQRTDLEKTCQRLERHIREKLRDLNAELPPTDDQADAIDQAVEKLRLSEAIQARVDELALKHDALVTQRNDAEASVDALSRRIESLQVELAANDDGADPESLSELLESVGKPDVLIDRLSQQQADADRSKRTCQAIHQRLTGIELSFEQAAKLRLPSESAIEATAARMRSSEEAVAAAKTRQDELTRERDQVDRRIKTQQASQPLPTLAELQQVRLDRDELVSKLSAAVGDEDVSLAQVETLRTAISHADKIVDEIHAHHEQVHQRSLDLAERDELSEEISQNELTIESTVELSEAAEQEWYAVWQSIGVAADTPKRMLRWVADHAQLVENVGQWNEEANRLSEIQRRVDTCCRRLSAALGVKQLAGAKPVDQPSDGPTLFDDIPEPVVDSTSFAELYQKACSLRRKLSDARQQRLDLQKRLLEAKQKMPDAQSNLQAKEKLVAAWQKDWKTITESFTQADDTAPTIVVELVRDINSLTAQKKERDIVAKRIASILRNEQEFSEMVRKLATNINQGSATDSADRNPHETIRELFQRLQAERSAAARRDSLRQQIDDVNAKLDRASEIHRECGTALTQLCIEAACESPGDLIEIERRSTSRREYLRQSTETEDKLRLLAAGESIDDLIRRADDQDEGVLSVEIKSKSRLLEELNARLSDSEGQRGVLRDRFNQIDAGNSAADLSQSLQMLSGQLQRDANEYARLKIAALILKRSIEHYRAANQGPVLGYAQEIFRELTCNEYRELRVEYVGKDETTLVGVKSSDETNLVPAALMSTGTADALYLSLRLASLRHQLSHGTKIPLIVDDCLVQMDDQRTIAALNVFAKLSLDTQVILFTHHQHLLELAASNLKQSEFHSHSLSS</sequence>
<protein>
    <recommendedName>
        <fullName evidence="2">YhaN AAA domain-containing protein</fullName>
    </recommendedName>
</protein>
<dbReference type="Gene3D" id="3.40.50.300">
    <property type="entry name" value="P-loop containing nucleotide triphosphate hydrolases"/>
    <property type="match status" value="2"/>
</dbReference>
<dbReference type="RefSeq" id="WP_145420085.1">
    <property type="nucleotide sequence ID" value="NZ_CP036526.1"/>
</dbReference>
<dbReference type="Proteomes" id="UP000319817">
    <property type="component" value="Chromosome"/>
</dbReference>
<dbReference type="EMBL" id="CP036526">
    <property type="protein sequence ID" value="QDT12306.1"/>
    <property type="molecule type" value="Genomic_DNA"/>
</dbReference>
<feature type="coiled-coil region" evidence="1">
    <location>
        <begin position="275"/>
        <end position="356"/>
    </location>
</feature>
<evidence type="ECO:0000313" key="3">
    <source>
        <dbReference type="EMBL" id="QDT12306.1"/>
    </source>
</evidence>
<gene>
    <name evidence="3" type="ORF">K239x_43150</name>
</gene>
<dbReference type="Pfam" id="PF13514">
    <property type="entry name" value="AAA_27"/>
    <property type="match status" value="1"/>
</dbReference>
<dbReference type="OrthoDB" id="9764467at2"/>
<dbReference type="AlphaFoldDB" id="A0A517NYW0"/>
<organism evidence="3 4">
    <name type="scientific">Stieleria marina</name>
    <dbReference type="NCBI Taxonomy" id="1930275"/>
    <lineage>
        <taxon>Bacteria</taxon>
        <taxon>Pseudomonadati</taxon>
        <taxon>Planctomycetota</taxon>
        <taxon>Planctomycetia</taxon>
        <taxon>Pirellulales</taxon>
        <taxon>Pirellulaceae</taxon>
        <taxon>Stieleria</taxon>
    </lineage>
</organism>
<dbReference type="InterPro" id="IPR038734">
    <property type="entry name" value="YhaN_AAA"/>
</dbReference>
<evidence type="ECO:0000259" key="2">
    <source>
        <dbReference type="Pfam" id="PF13514"/>
    </source>
</evidence>
<name>A0A517NYW0_9BACT</name>
<proteinExistence type="predicted"/>